<proteinExistence type="predicted"/>
<protein>
    <recommendedName>
        <fullName evidence="2">BHLH domain-containing protein</fullName>
    </recommendedName>
</protein>
<sequence>MQQKKPREKSKTRAWEKERRNRLNEGFTKLSQVLPCYDSSKTFSKIEILERAKLAIKDLDEKLKNFLCPAEPDKGETEKIKADIIKKLQDRIKKLLVRNEQLSNLLKNAGITVPREYSAVKKFSRRYKDAYKLSEDQVKAVQKELEKENQISVLKPKKKACVNSKLKKNSSPCMKGKRNSKKEQISKFVSSANCVFIVSQPNLINNSCYIIAKNSKKGNQTVITNSVLLKPPIVSPNIKPSIITASSSTNLGTGTLILTNGTVMPVLPTPQMLPILPILNPIQNRVSTLIVVSCSSKTTCTTKNTISNVQLPETKEIKLSSDVIYSNIPPVIRPKTCFTKTTQVNKVPIPALSSKASHCCMNNTNTKAKVAKTNGNEIINVDKNGTNRNKRKQPDIKNTEKKVKHETELTKGGGDKSSPSSSLKNCEPVLVEISDVHNNKNERSSAVNSESKLQIGECKAVVSQSSDTITNQSIESTIPEMLHEPAISESETPTLINVTKQCDKVSVSKEQEALHTPIISGKNINCEPSLDKNNQKEQLVEATVRTTTNITTPDLNSIFNSSMSKTQYSISTIKSNLSINKYESQALHVTKDLNDPPELKQIEINLPQSELSNDLFASLQVPPGCQNTESTSPTAAFLLAFPLVSSGAKVTEVEGEENAESHAGTPNLLQIGTMDSTKATQSHAESLTPSLLNLDNFSFFSNKDSCGGFYNNYSMVSTAPSCNLVTTSTVTSQSSFVDNVSMSNEHAKRKTDKVIENSSCRNYGLPVTENVGSIDRKSTALNKKNNSIKYPSFNSGNLCSSITNSTDRHNSQIHSNSFQAKSLMNNFGGNKIKTDIMEPYNSKSFDNSSNYLSYKDCNSLAQNTFNSNRNFNPAYTIAGTNNYFYNSYGTDSDRSYNMSQCGNYTDYRKSDHFLNNYNEPQVNHSNVKVSGSQNKLINWMTTPNTTSSSSYKTDYFLPPFSKDNDFTTNLNTTNTFNTASANVHFSSASVYGSGDYLNHGQDLRKSSDITLPTYNNYQRPETEDNQFSWSPNKMPQFFDAAHSFVSSTLPTLVGDLALNNITTIDPKNTVKERNKENRRKMGGYENNSGQSNFLSVSQLMERETIPGKISSRRNSGNRSKNNPPKKRVSNKGESNKDMSVYHKSEKGIQPKNYGSNNVSGNLFCDSKQARNNKMIPSSYSAEALIGNQMSTDGGKKNLTGQNKPPASFLSDNIVPYFPTVDVPQDNSYIQTNQTYQTNTFSHNFTSFQNNTYGTNNIIPNACAIPTTYIPNNNFMHSSNGQDGFQMDNSNIFQNTNLSHKDKNIYTTKHYNRGSEKDEKNETISCKKAKKRTLTESNLSSFDIPFLSLPGPINSPILPDDFHTTYLPTSTLYSCKNPLYPKTTSELTPSSLIPPLPSVPPNRTSIQHPEISPSVNSVGTSLTNFNLSTIFPEINKGPVHEPFPEIRNKDYSPLRNFPVTSSIQVPFTSKSITFGSFGT</sequence>
<dbReference type="OrthoDB" id="60033at2759"/>
<dbReference type="InterPro" id="IPR036638">
    <property type="entry name" value="HLH_DNA-bd_sf"/>
</dbReference>
<reference evidence="3" key="1">
    <citation type="submission" date="2020-08" db="EMBL/GenBank/DDBJ databases">
        <title>Genome sequencing and assembly of the red palm weevil Rhynchophorus ferrugineus.</title>
        <authorList>
            <person name="Dias G.B."/>
            <person name="Bergman C.M."/>
            <person name="Manee M."/>
        </authorList>
    </citation>
    <scope>NUCLEOTIDE SEQUENCE</scope>
    <source>
        <strain evidence="3">AA-2017</strain>
        <tissue evidence="3">Whole larva</tissue>
    </source>
</reference>
<keyword evidence="4" id="KW-1185">Reference proteome</keyword>
<dbReference type="PROSITE" id="PS50888">
    <property type="entry name" value="BHLH"/>
    <property type="match status" value="1"/>
</dbReference>
<evidence type="ECO:0000313" key="4">
    <source>
        <dbReference type="Proteomes" id="UP000625711"/>
    </source>
</evidence>
<feature type="region of interest" description="Disordered" evidence="1">
    <location>
        <begin position="380"/>
        <end position="424"/>
    </location>
</feature>
<dbReference type="SMART" id="SM00353">
    <property type="entry name" value="HLH"/>
    <property type="match status" value="1"/>
</dbReference>
<accession>A0A834ITX1</accession>
<feature type="compositionally biased region" description="Basic and acidic residues" evidence="1">
    <location>
        <begin position="9"/>
        <end position="20"/>
    </location>
</feature>
<comment type="caution">
    <text evidence="3">The sequence shown here is derived from an EMBL/GenBank/DDBJ whole genome shotgun (WGS) entry which is preliminary data.</text>
</comment>
<evidence type="ECO:0000256" key="1">
    <source>
        <dbReference type="SAM" id="MobiDB-lite"/>
    </source>
</evidence>
<name>A0A834ITX1_RHYFE</name>
<dbReference type="CDD" id="cd00083">
    <property type="entry name" value="bHLH_SF"/>
    <property type="match status" value="1"/>
</dbReference>
<feature type="compositionally biased region" description="Low complexity" evidence="1">
    <location>
        <begin position="1107"/>
        <end position="1122"/>
    </location>
</feature>
<feature type="region of interest" description="Disordered" evidence="1">
    <location>
        <begin position="1068"/>
        <end position="1153"/>
    </location>
</feature>
<gene>
    <name evidence="3" type="ORF">GWI33_006041</name>
</gene>
<dbReference type="GO" id="GO:0046983">
    <property type="term" value="F:protein dimerization activity"/>
    <property type="evidence" value="ECO:0007669"/>
    <property type="project" value="InterPro"/>
</dbReference>
<dbReference type="Pfam" id="PF00010">
    <property type="entry name" value="HLH"/>
    <property type="match status" value="1"/>
</dbReference>
<evidence type="ECO:0000313" key="3">
    <source>
        <dbReference type="EMBL" id="KAF7286310.1"/>
    </source>
</evidence>
<feature type="region of interest" description="Disordered" evidence="1">
    <location>
        <begin position="1"/>
        <end position="20"/>
    </location>
</feature>
<dbReference type="InterPro" id="IPR011598">
    <property type="entry name" value="bHLH_dom"/>
</dbReference>
<dbReference type="EMBL" id="JAACXV010000029">
    <property type="protein sequence ID" value="KAF7286310.1"/>
    <property type="molecule type" value="Genomic_DNA"/>
</dbReference>
<feature type="compositionally biased region" description="Basic and acidic residues" evidence="1">
    <location>
        <begin position="392"/>
        <end position="409"/>
    </location>
</feature>
<evidence type="ECO:0000259" key="2">
    <source>
        <dbReference type="PROSITE" id="PS50888"/>
    </source>
</evidence>
<dbReference type="Gene3D" id="4.10.280.10">
    <property type="entry name" value="Helix-loop-helix DNA-binding domain"/>
    <property type="match status" value="1"/>
</dbReference>
<organism evidence="3 4">
    <name type="scientific">Rhynchophorus ferrugineus</name>
    <name type="common">Red palm weevil</name>
    <name type="synonym">Curculio ferrugineus</name>
    <dbReference type="NCBI Taxonomy" id="354439"/>
    <lineage>
        <taxon>Eukaryota</taxon>
        <taxon>Metazoa</taxon>
        <taxon>Ecdysozoa</taxon>
        <taxon>Arthropoda</taxon>
        <taxon>Hexapoda</taxon>
        <taxon>Insecta</taxon>
        <taxon>Pterygota</taxon>
        <taxon>Neoptera</taxon>
        <taxon>Endopterygota</taxon>
        <taxon>Coleoptera</taxon>
        <taxon>Polyphaga</taxon>
        <taxon>Cucujiformia</taxon>
        <taxon>Curculionidae</taxon>
        <taxon>Dryophthorinae</taxon>
        <taxon>Rhynchophorus</taxon>
    </lineage>
</organism>
<dbReference type="SUPFAM" id="SSF47459">
    <property type="entry name" value="HLH, helix-loop-helix DNA-binding domain"/>
    <property type="match status" value="1"/>
</dbReference>
<feature type="compositionally biased region" description="Polar residues" evidence="1">
    <location>
        <begin position="1085"/>
        <end position="1098"/>
    </location>
</feature>
<feature type="compositionally biased region" description="Basic and acidic residues" evidence="1">
    <location>
        <begin position="1133"/>
        <end position="1148"/>
    </location>
</feature>
<feature type="domain" description="BHLH" evidence="2">
    <location>
        <begin position="7"/>
        <end position="59"/>
    </location>
</feature>
<dbReference type="Proteomes" id="UP000625711">
    <property type="component" value="Unassembled WGS sequence"/>
</dbReference>